<name>A0A7V7PPX9_9HYPH</name>
<dbReference type="AlphaFoldDB" id="A0A7V7PPX9"/>
<evidence type="ECO:0000256" key="4">
    <source>
        <dbReference type="SAM" id="Phobius"/>
    </source>
</evidence>
<dbReference type="Proteomes" id="UP000432089">
    <property type="component" value="Unassembled WGS sequence"/>
</dbReference>
<feature type="transmembrane region" description="Helical" evidence="4">
    <location>
        <begin position="88"/>
        <end position="106"/>
    </location>
</feature>
<feature type="transmembrane region" description="Helical" evidence="4">
    <location>
        <begin position="227"/>
        <end position="252"/>
    </location>
</feature>
<dbReference type="PROSITE" id="PS50850">
    <property type="entry name" value="MFS"/>
    <property type="match status" value="1"/>
</dbReference>
<dbReference type="PROSITE" id="PS51257">
    <property type="entry name" value="PROKAR_LIPOPROTEIN"/>
    <property type="match status" value="1"/>
</dbReference>
<dbReference type="SUPFAM" id="SSF103473">
    <property type="entry name" value="MFS general substrate transporter"/>
    <property type="match status" value="1"/>
</dbReference>
<keyword evidence="7" id="KW-1185">Reference proteome</keyword>
<protein>
    <submittedName>
        <fullName evidence="6">MFS transporter</fullName>
    </submittedName>
</protein>
<dbReference type="GO" id="GO:0022857">
    <property type="term" value="F:transmembrane transporter activity"/>
    <property type="evidence" value="ECO:0007669"/>
    <property type="project" value="InterPro"/>
</dbReference>
<dbReference type="InterPro" id="IPR036259">
    <property type="entry name" value="MFS_trans_sf"/>
</dbReference>
<proteinExistence type="predicted"/>
<dbReference type="PANTHER" id="PTHR11360">
    <property type="entry name" value="MONOCARBOXYLATE TRANSPORTER"/>
    <property type="match status" value="1"/>
</dbReference>
<dbReference type="EMBL" id="VZDO01000006">
    <property type="protein sequence ID" value="KAB0680124.1"/>
    <property type="molecule type" value="Genomic_DNA"/>
</dbReference>
<keyword evidence="1 4" id="KW-0812">Transmembrane</keyword>
<reference evidence="6 7" key="1">
    <citation type="submission" date="2019-09" db="EMBL/GenBank/DDBJ databases">
        <title>YIM 132180 draft genome.</title>
        <authorList>
            <person name="Zhang K."/>
        </authorList>
    </citation>
    <scope>NUCLEOTIDE SEQUENCE [LARGE SCALE GENOMIC DNA]</scope>
    <source>
        <strain evidence="6 7">YIM 132180</strain>
    </source>
</reference>
<dbReference type="Pfam" id="PF07690">
    <property type="entry name" value="MFS_1"/>
    <property type="match status" value="1"/>
</dbReference>
<dbReference type="InterPro" id="IPR020846">
    <property type="entry name" value="MFS_dom"/>
</dbReference>
<organism evidence="6 7">
    <name type="scientific">Plantimonas leprariae</name>
    <dbReference type="NCBI Taxonomy" id="2615207"/>
    <lineage>
        <taxon>Bacteria</taxon>
        <taxon>Pseudomonadati</taxon>
        <taxon>Pseudomonadota</taxon>
        <taxon>Alphaproteobacteria</taxon>
        <taxon>Hyphomicrobiales</taxon>
        <taxon>Aurantimonadaceae</taxon>
        <taxon>Plantimonas</taxon>
    </lineage>
</organism>
<evidence type="ECO:0000259" key="5">
    <source>
        <dbReference type="PROSITE" id="PS50850"/>
    </source>
</evidence>
<feature type="transmembrane region" description="Helical" evidence="4">
    <location>
        <begin position="258"/>
        <end position="279"/>
    </location>
</feature>
<dbReference type="Gene3D" id="1.20.1250.20">
    <property type="entry name" value="MFS general substrate transporter like domains"/>
    <property type="match status" value="1"/>
</dbReference>
<feature type="transmembrane region" description="Helical" evidence="4">
    <location>
        <begin position="148"/>
        <end position="167"/>
    </location>
</feature>
<keyword evidence="3 4" id="KW-0472">Membrane</keyword>
<dbReference type="CDD" id="cd17355">
    <property type="entry name" value="MFS_YcxA_like"/>
    <property type="match status" value="1"/>
</dbReference>
<evidence type="ECO:0000256" key="1">
    <source>
        <dbReference type="ARBA" id="ARBA00022692"/>
    </source>
</evidence>
<sequence>MTDRPHAADVAAHPAALPFAAILCGCAVAMLTFGPRSAIGFFQLPMLAEIHGATRADFSFAIAIQNLLWGAGQPLFGAIADKHGTARVLVISGLLYALGLALPALFPSTTMLTIGAGILVGLAVAAGSFGIVLAAFARRVPATQRSFVFGLGTAAGSFGMFVFSPLSVELIARFGWENALLVLSGLMLIVPLLAWPLRGGRHGAPTTNEIEQTMGAALREALGSRSYLLLTSGFFVCGFQVAFITAHFPAYIADLGIAPGWAATALALIGFFNVIGSLASGVIGHRWSKPYFLSLIYLGRSIAVTIFLLTPATPLTVVVFSIVMGLLWLSTVPPTNGLVAIMFGTRHLGLLGGIVFFSHQIGSFLGVWLGGYLYGRNGSYDVVWWLGVALGLFAALVHLPIREAPAARLQPASA</sequence>
<evidence type="ECO:0000256" key="3">
    <source>
        <dbReference type="ARBA" id="ARBA00023136"/>
    </source>
</evidence>
<evidence type="ECO:0000256" key="2">
    <source>
        <dbReference type="ARBA" id="ARBA00022989"/>
    </source>
</evidence>
<keyword evidence="2 4" id="KW-1133">Transmembrane helix</keyword>
<gene>
    <name evidence="6" type="ORF">F6X38_09985</name>
</gene>
<dbReference type="InterPro" id="IPR050327">
    <property type="entry name" value="Proton-linked_MCT"/>
</dbReference>
<feature type="transmembrane region" description="Helical" evidence="4">
    <location>
        <begin position="179"/>
        <end position="197"/>
    </location>
</feature>
<evidence type="ECO:0000313" key="7">
    <source>
        <dbReference type="Proteomes" id="UP000432089"/>
    </source>
</evidence>
<dbReference type="InterPro" id="IPR011701">
    <property type="entry name" value="MFS"/>
</dbReference>
<feature type="transmembrane region" description="Helical" evidence="4">
    <location>
        <begin position="382"/>
        <end position="401"/>
    </location>
</feature>
<dbReference type="PANTHER" id="PTHR11360:SF284">
    <property type="entry name" value="EG:103B4.3 PROTEIN-RELATED"/>
    <property type="match status" value="1"/>
</dbReference>
<dbReference type="RefSeq" id="WP_150969580.1">
    <property type="nucleotide sequence ID" value="NZ_VZDO01000006.1"/>
</dbReference>
<feature type="transmembrane region" description="Helical" evidence="4">
    <location>
        <begin position="315"/>
        <end position="341"/>
    </location>
</feature>
<feature type="transmembrane region" description="Helical" evidence="4">
    <location>
        <begin position="348"/>
        <end position="370"/>
    </location>
</feature>
<evidence type="ECO:0000313" key="6">
    <source>
        <dbReference type="EMBL" id="KAB0680124.1"/>
    </source>
</evidence>
<feature type="transmembrane region" description="Helical" evidence="4">
    <location>
        <begin position="112"/>
        <end position="136"/>
    </location>
</feature>
<feature type="domain" description="Major facilitator superfamily (MFS) profile" evidence="5">
    <location>
        <begin position="13"/>
        <end position="406"/>
    </location>
</feature>
<feature type="transmembrane region" description="Helical" evidence="4">
    <location>
        <begin position="15"/>
        <end position="34"/>
    </location>
</feature>
<comment type="caution">
    <text evidence="6">The sequence shown here is derived from an EMBL/GenBank/DDBJ whole genome shotgun (WGS) entry which is preliminary data.</text>
</comment>
<accession>A0A7V7PPX9</accession>